<proteinExistence type="predicted"/>
<name>A0AAE1U9T5_9EUCA</name>
<protein>
    <submittedName>
        <fullName evidence="2">Uncharacterized protein</fullName>
    </submittedName>
</protein>
<feature type="compositionally biased region" description="Basic and acidic residues" evidence="1">
    <location>
        <begin position="96"/>
        <end position="107"/>
    </location>
</feature>
<dbReference type="EMBL" id="JAWZYT010001573">
    <property type="protein sequence ID" value="KAK4310984.1"/>
    <property type="molecule type" value="Genomic_DNA"/>
</dbReference>
<comment type="caution">
    <text evidence="2">The sequence shown here is derived from an EMBL/GenBank/DDBJ whole genome shotgun (WGS) entry which is preliminary data.</text>
</comment>
<gene>
    <name evidence="2" type="ORF">Pmani_017499</name>
</gene>
<evidence type="ECO:0000313" key="3">
    <source>
        <dbReference type="Proteomes" id="UP001292094"/>
    </source>
</evidence>
<accession>A0AAE1U9T5</accession>
<dbReference type="AlphaFoldDB" id="A0AAE1U9T5"/>
<evidence type="ECO:0000313" key="2">
    <source>
        <dbReference type="EMBL" id="KAK4310984.1"/>
    </source>
</evidence>
<reference evidence="2" key="1">
    <citation type="submission" date="2023-11" db="EMBL/GenBank/DDBJ databases">
        <title>Genome assemblies of two species of porcelain crab, Petrolisthes cinctipes and Petrolisthes manimaculis (Anomura: Porcellanidae).</title>
        <authorList>
            <person name="Angst P."/>
        </authorList>
    </citation>
    <scope>NUCLEOTIDE SEQUENCE</scope>
    <source>
        <strain evidence="2">PB745_02</strain>
        <tissue evidence="2">Gill</tissue>
    </source>
</reference>
<sequence>MRVRDDSIDKDFFYFRLGSATQNNTTIVTKRLVGEGGSRTKKEGTEQIKEKGGDRMAREIPKEEEEKEKEEEEEEEEKEEEEEEEEEKEKEEEEEKKEIARDRERKP</sequence>
<keyword evidence="3" id="KW-1185">Reference proteome</keyword>
<dbReference type="Proteomes" id="UP001292094">
    <property type="component" value="Unassembled WGS sequence"/>
</dbReference>
<evidence type="ECO:0000256" key="1">
    <source>
        <dbReference type="SAM" id="MobiDB-lite"/>
    </source>
</evidence>
<feature type="compositionally biased region" description="Basic and acidic residues" evidence="1">
    <location>
        <begin position="38"/>
        <end position="61"/>
    </location>
</feature>
<feature type="compositionally biased region" description="Acidic residues" evidence="1">
    <location>
        <begin position="62"/>
        <end position="95"/>
    </location>
</feature>
<feature type="region of interest" description="Disordered" evidence="1">
    <location>
        <begin position="31"/>
        <end position="107"/>
    </location>
</feature>
<organism evidence="2 3">
    <name type="scientific">Petrolisthes manimaculis</name>
    <dbReference type="NCBI Taxonomy" id="1843537"/>
    <lineage>
        <taxon>Eukaryota</taxon>
        <taxon>Metazoa</taxon>
        <taxon>Ecdysozoa</taxon>
        <taxon>Arthropoda</taxon>
        <taxon>Crustacea</taxon>
        <taxon>Multicrustacea</taxon>
        <taxon>Malacostraca</taxon>
        <taxon>Eumalacostraca</taxon>
        <taxon>Eucarida</taxon>
        <taxon>Decapoda</taxon>
        <taxon>Pleocyemata</taxon>
        <taxon>Anomura</taxon>
        <taxon>Galatheoidea</taxon>
        <taxon>Porcellanidae</taxon>
        <taxon>Petrolisthes</taxon>
    </lineage>
</organism>